<dbReference type="PANTHER" id="PTHR43737">
    <property type="entry name" value="BLL7424 PROTEIN"/>
    <property type="match status" value="1"/>
</dbReference>
<gene>
    <name evidence="1" type="ORF">SPDO_03600</name>
</gene>
<dbReference type="Proteomes" id="UP000197290">
    <property type="component" value="Unassembled WGS sequence"/>
</dbReference>
<dbReference type="InterPro" id="IPR006311">
    <property type="entry name" value="TAT_signal"/>
</dbReference>
<dbReference type="EMBL" id="NBBI01000001">
    <property type="protein sequence ID" value="OWK33481.1"/>
    <property type="molecule type" value="Genomic_DNA"/>
</dbReference>
<name>A0A245ZUQ8_9SPHN</name>
<dbReference type="AlphaFoldDB" id="A0A245ZUQ8"/>
<dbReference type="OrthoDB" id="9779968at2"/>
<dbReference type="InterPro" id="IPR010869">
    <property type="entry name" value="DUF1501"/>
</dbReference>
<proteinExistence type="predicted"/>
<dbReference type="Pfam" id="PF07394">
    <property type="entry name" value="DUF1501"/>
    <property type="match status" value="1"/>
</dbReference>
<evidence type="ECO:0000313" key="2">
    <source>
        <dbReference type="Proteomes" id="UP000197290"/>
    </source>
</evidence>
<accession>A0A245ZUQ8</accession>
<evidence type="ECO:0008006" key="3">
    <source>
        <dbReference type="Google" id="ProtNLM"/>
    </source>
</evidence>
<organism evidence="1 2">
    <name type="scientific">Sphingomonas dokdonensis</name>
    <dbReference type="NCBI Taxonomy" id="344880"/>
    <lineage>
        <taxon>Bacteria</taxon>
        <taxon>Pseudomonadati</taxon>
        <taxon>Pseudomonadota</taxon>
        <taxon>Alphaproteobacteria</taxon>
        <taxon>Sphingomonadales</taxon>
        <taxon>Sphingomonadaceae</taxon>
        <taxon>Sphingomonas</taxon>
    </lineage>
</organism>
<dbReference type="RefSeq" id="WP_088365733.1">
    <property type="nucleotide sequence ID" value="NZ_NBBI01000001.1"/>
</dbReference>
<reference evidence="1 2" key="1">
    <citation type="submission" date="2017-03" db="EMBL/GenBank/DDBJ databases">
        <title>Genome sequence of Sphingomonas dokdonensis DSM 21029.</title>
        <authorList>
            <person name="Poehlein A."/>
            <person name="Wuebbeler J.H."/>
            <person name="Steinbuechel A."/>
            <person name="Daniel R."/>
        </authorList>
    </citation>
    <scope>NUCLEOTIDE SEQUENCE [LARGE SCALE GENOMIC DNA]</scope>
    <source>
        <strain evidence="1 2">DSM 21029</strain>
    </source>
</reference>
<comment type="caution">
    <text evidence="1">The sequence shown here is derived from an EMBL/GenBank/DDBJ whole genome shotgun (WGS) entry which is preliminary data.</text>
</comment>
<dbReference type="PANTHER" id="PTHR43737:SF1">
    <property type="entry name" value="DUF1501 DOMAIN-CONTAINING PROTEIN"/>
    <property type="match status" value="1"/>
</dbReference>
<sequence length="383" mass="40503">MLDRRSFLVRGALATIGAGAMSRMAFARAATQRRFVFIIQRGAADGVGTVMPVGDPAYAAIRHAFAEDAATGAKLDALFTLHPAMPKAAGLYRQRSALFVHAVASPYRDRSHFDGQNVLETGGNSAYQVRDGWLNRLLSLLPHDEARAIAVSATMPVALRGSNEVASYAPSVLPDASDDLLQRVTMLYQGDAQLHALWSEAMSIRGLAGDEAEENGREAAANGRLAAQLLLPADGARIAMIETGGWDTHGAQRARLAGGLTRLDTMIDALRIGLGPVWQDTLVLVATEFGRTVAVNGTGGTDHGTAAAAMLLGGNVRGGRVLADWPGLAPAQLYEQRDLRPTMRLDDVISGALSRHFGLDPERTGAVLFPALGKRAPISGLVA</sequence>
<keyword evidence="2" id="KW-1185">Reference proteome</keyword>
<evidence type="ECO:0000313" key="1">
    <source>
        <dbReference type="EMBL" id="OWK33481.1"/>
    </source>
</evidence>
<dbReference type="PROSITE" id="PS51318">
    <property type="entry name" value="TAT"/>
    <property type="match status" value="1"/>
</dbReference>
<protein>
    <recommendedName>
        <fullName evidence="3">DUF1501 domain-containing protein</fullName>
    </recommendedName>
</protein>